<sequence>MSILRAIVSGAEGGGRGVERRRVPRHPLRVVVTLRLVNGAVTEGRIRDMSTQGAFVRPRGLPFGLDVGEEGMLCLSVPGGGSMEHRFPCEVRRTGEDGVAVRFLNGE</sequence>
<gene>
    <name evidence="2" type="ORF">SIID45300_00209</name>
</gene>
<evidence type="ECO:0000259" key="1">
    <source>
        <dbReference type="Pfam" id="PF07238"/>
    </source>
</evidence>
<dbReference type="Pfam" id="PF07238">
    <property type="entry name" value="PilZ"/>
    <property type="match status" value="1"/>
</dbReference>
<reference evidence="2 3" key="1">
    <citation type="submission" date="2024-09" db="EMBL/GenBank/DDBJ databases">
        <title>Draft genome sequence of Candidatus Magnetaquicoccaceae bacterium FCR-1.</title>
        <authorList>
            <person name="Shimoshige H."/>
            <person name="Shimamura S."/>
            <person name="Taoka A."/>
            <person name="Kobayashi H."/>
            <person name="Maekawa T."/>
        </authorList>
    </citation>
    <scope>NUCLEOTIDE SEQUENCE [LARGE SCALE GENOMIC DNA]</scope>
    <source>
        <strain evidence="2 3">FCR-1</strain>
    </source>
</reference>
<organism evidence="2 3">
    <name type="scientific">Candidatus Magnetaquiglobus chichijimensis</name>
    <dbReference type="NCBI Taxonomy" id="3141448"/>
    <lineage>
        <taxon>Bacteria</taxon>
        <taxon>Pseudomonadati</taxon>
        <taxon>Pseudomonadota</taxon>
        <taxon>Magnetococcia</taxon>
        <taxon>Magnetococcales</taxon>
        <taxon>Candidatus Magnetaquicoccaceae</taxon>
        <taxon>Candidatus Magnetaquiglobus</taxon>
    </lineage>
</organism>
<name>A0ABQ0C5B2_9PROT</name>
<protein>
    <recommendedName>
        <fullName evidence="1">PilZ domain-containing protein</fullName>
    </recommendedName>
</protein>
<accession>A0ABQ0C5B2</accession>
<keyword evidence="3" id="KW-1185">Reference proteome</keyword>
<comment type="caution">
    <text evidence="2">The sequence shown here is derived from an EMBL/GenBank/DDBJ whole genome shotgun (WGS) entry which is preliminary data.</text>
</comment>
<dbReference type="Proteomes" id="UP001628193">
    <property type="component" value="Unassembled WGS sequence"/>
</dbReference>
<dbReference type="RefSeq" id="WP_420903623.1">
    <property type="nucleotide sequence ID" value="NZ_BAAFGK010000001.1"/>
</dbReference>
<evidence type="ECO:0000313" key="2">
    <source>
        <dbReference type="EMBL" id="GAB0055910.1"/>
    </source>
</evidence>
<dbReference type="Gene3D" id="2.40.10.220">
    <property type="entry name" value="predicted glycosyltransferase like domains"/>
    <property type="match status" value="1"/>
</dbReference>
<evidence type="ECO:0000313" key="3">
    <source>
        <dbReference type="Proteomes" id="UP001628193"/>
    </source>
</evidence>
<feature type="domain" description="PilZ" evidence="1">
    <location>
        <begin position="19"/>
        <end position="105"/>
    </location>
</feature>
<dbReference type="InterPro" id="IPR009875">
    <property type="entry name" value="PilZ_domain"/>
</dbReference>
<dbReference type="SUPFAM" id="SSF141371">
    <property type="entry name" value="PilZ domain-like"/>
    <property type="match status" value="1"/>
</dbReference>
<proteinExistence type="predicted"/>
<dbReference type="EMBL" id="BAAFGK010000001">
    <property type="protein sequence ID" value="GAB0055910.1"/>
    <property type="molecule type" value="Genomic_DNA"/>
</dbReference>